<proteinExistence type="predicted"/>
<dbReference type="Proteomes" id="UP000053477">
    <property type="component" value="Unassembled WGS sequence"/>
</dbReference>
<feature type="chain" id="PRO_5005202010" description="Secreted protein" evidence="1">
    <location>
        <begin position="24"/>
        <end position="112"/>
    </location>
</feature>
<dbReference type="InParanoid" id="A0A0H2S2Z8"/>
<evidence type="ECO:0000313" key="3">
    <source>
        <dbReference type="Proteomes" id="UP000053477"/>
    </source>
</evidence>
<keyword evidence="1" id="KW-0732">Signal</keyword>
<protein>
    <recommendedName>
        <fullName evidence="4">Secreted protein</fullName>
    </recommendedName>
</protein>
<sequence>MIGYLVFAVVDSWTLFSWYQTSCSSPMFVGTYVVSSNMNKSGTHTCIFTPYRALNLYVFLRNFTGIRSINDSRTTRRLAFQQGIIRQAGNTGRGPRCDTDAGALSANALAFA</sequence>
<reference evidence="2 3" key="1">
    <citation type="submission" date="2015-04" db="EMBL/GenBank/DDBJ databases">
        <title>Complete genome sequence of Schizopora paradoxa KUC8140, a cosmopolitan wood degrader in East Asia.</title>
        <authorList>
            <consortium name="DOE Joint Genome Institute"/>
            <person name="Min B."/>
            <person name="Park H."/>
            <person name="Jang Y."/>
            <person name="Kim J.-J."/>
            <person name="Kim K.H."/>
            <person name="Pangilinan J."/>
            <person name="Lipzen A."/>
            <person name="Riley R."/>
            <person name="Grigoriev I.V."/>
            <person name="Spatafora J.W."/>
            <person name="Choi I.-G."/>
        </authorList>
    </citation>
    <scope>NUCLEOTIDE SEQUENCE [LARGE SCALE GENOMIC DNA]</scope>
    <source>
        <strain evidence="2 3">KUC8140</strain>
    </source>
</reference>
<dbReference type="AlphaFoldDB" id="A0A0H2S2Z8"/>
<evidence type="ECO:0008006" key="4">
    <source>
        <dbReference type="Google" id="ProtNLM"/>
    </source>
</evidence>
<feature type="signal peptide" evidence="1">
    <location>
        <begin position="1"/>
        <end position="23"/>
    </location>
</feature>
<dbReference type="EMBL" id="KQ085896">
    <property type="protein sequence ID" value="KLO18292.1"/>
    <property type="molecule type" value="Genomic_DNA"/>
</dbReference>
<evidence type="ECO:0000313" key="2">
    <source>
        <dbReference type="EMBL" id="KLO18292.1"/>
    </source>
</evidence>
<name>A0A0H2S2Z8_9AGAM</name>
<organism evidence="2 3">
    <name type="scientific">Schizopora paradoxa</name>
    <dbReference type="NCBI Taxonomy" id="27342"/>
    <lineage>
        <taxon>Eukaryota</taxon>
        <taxon>Fungi</taxon>
        <taxon>Dikarya</taxon>
        <taxon>Basidiomycota</taxon>
        <taxon>Agaricomycotina</taxon>
        <taxon>Agaricomycetes</taxon>
        <taxon>Hymenochaetales</taxon>
        <taxon>Schizoporaceae</taxon>
        <taxon>Schizopora</taxon>
    </lineage>
</organism>
<accession>A0A0H2S2Z8</accession>
<keyword evidence="3" id="KW-1185">Reference proteome</keyword>
<evidence type="ECO:0000256" key="1">
    <source>
        <dbReference type="SAM" id="SignalP"/>
    </source>
</evidence>
<gene>
    <name evidence="2" type="ORF">SCHPADRAFT_129320</name>
</gene>